<dbReference type="InterPro" id="IPR005149">
    <property type="entry name" value="Tscrpt_reg_PadR_N"/>
</dbReference>
<dbReference type="Proteomes" id="UP000238701">
    <property type="component" value="Unassembled WGS sequence"/>
</dbReference>
<dbReference type="PANTHER" id="PTHR33169:SF13">
    <property type="entry name" value="PADR-FAMILY TRANSCRIPTIONAL REGULATOR"/>
    <property type="match status" value="1"/>
</dbReference>
<name>A0A2U3KZT8_9BACT</name>
<gene>
    <name evidence="2" type="ORF">SBA1_560006</name>
</gene>
<dbReference type="SUPFAM" id="SSF46785">
    <property type="entry name" value="Winged helix' DNA-binding domain"/>
    <property type="match status" value="1"/>
</dbReference>
<accession>A0A2U3KZT8</accession>
<dbReference type="InterPro" id="IPR036388">
    <property type="entry name" value="WH-like_DNA-bd_sf"/>
</dbReference>
<dbReference type="AlphaFoldDB" id="A0A2U3KZT8"/>
<dbReference type="PANTHER" id="PTHR33169">
    <property type="entry name" value="PADR-FAMILY TRANSCRIPTIONAL REGULATOR"/>
    <property type="match status" value="1"/>
</dbReference>
<evidence type="ECO:0000313" key="3">
    <source>
        <dbReference type="Proteomes" id="UP000238701"/>
    </source>
</evidence>
<dbReference type="Pfam" id="PF03551">
    <property type="entry name" value="PadR"/>
    <property type="match status" value="1"/>
</dbReference>
<evidence type="ECO:0000259" key="1">
    <source>
        <dbReference type="Pfam" id="PF03551"/>
    </source>
</evidence>
<dbReference type="EMBL" id="OMOD01000151">
    <property type="protein sequence ID" value="SPF45138.1"/>
    <property type="molecule type" value="Genomic_DNA"/>
</dbReference>
<evidence type="ECO:0000313" key="2">
    <source>
        <dbReference type="EMBL" id="SPF45138.1"/>
    </source>
</evidence>
<organism evidence="2 3">
    <name type="scientific">Candidatus Sulfotelmatobacter kueseliae</name>
    <dbReference type="NCBI Taxonomy" id="2042962"/>
    <lineage>
        <taxon>Bacteria</taxon>
        <taxon>Pseudomonadati</taxon>
        <taxon>Acidobacteriota</taxon>
        <taxon>Terriglobia</taxon>
        <taxon>Terriglobales</taxon>
        <taxon>Candidatus Korobacteraceae</taxon>
        <taxon>Candidatus Sulfotelmatobacter</taxon>
    </lineage>
</organism>
<reference evidence="3" key="1">
    <citation type="submission" date="2018-02" db="EMBL/GenBank/DDBJ databases">
        <authorList>
            <person name="Hausmann B."/>
        </authorList>
    </citation>
    <scope>NUCLEOTIDE SEQUENCE [LARGE SCALE GENOMIC DNA]</scope>
    <source>
        <strain evidence="3">Peat soil MAG SbA1</strain>
    </source>
</reference>
<protein>
    <submittedName>
        <fullName evidence="2">Transcriptional regulator, PadR family</fullName>
    </submittedName>
</protein>
<feature type="domain" description="Transcription regulator PadR N-terminal" evidence="1">
    <location>
        <begin position="18"/>
        <end position="71"/>
    </location>
</feature>
<dbReference type="InterPro" id="IPR052509">
    <property type="entry name" value="Metal_resp_DNA-bind_regulator"/>
</dbReference>
<proteinExistence type="predicted"/>
<sequence length="84" mass="9136">MNDDVTSALPLSPATLHILLSLAADDLHGYGIMQEVARQSEGKYKLGPGTLYDNLQKLIRRQWLEELGQRPGAGTMTRAAATTV</sequence>
<dbReference type="Gene3D" id="1.10.10.10">
    <property type="entry name" value="Winged helix-like DNA-binding domain superfamily/Winged helix DNA-binding domain"/>
    <property type="match status" value="1"/>
</dbReference>
<dbReference type="InterPro" id="IPR036390">
    <property type="entry name" value="WH_DNA-bd_sf"/>
</dbReference>